<comment type="caution">
    <text evidence="4">The sequence shown here is derived from an EMBL/GenBank/DDBJ whole genome shotgun (WGS) entry which is preliminary data.</text>
</comment>
<dbReference type="Gene3D" id="3.40.50.1820">
    <property type="entry name" value="alpha/beta hydrolase"/>
    <property type="match status" value="1"/>
</dbReference>
<accession>A0A423JXC3</accession>
<dbReference type="PANTHER" id="PTHR10655">
    <property type="entry name" value="LYSOPHOSPHOLIPASE-RELATED"/>
    <property type="match status" value="1"/>
</dbReference>
<name>A0A423JXC3_9PSED</name>
<dbReference type="AlphaFoldDB" id="A0A423JXC3"/>
<organism evidence="4 5">
    <name type="scientific">Pseudomonas brassicacearum</name>
    <dbReference type="NCBI Taxonomy" id="930166"/>
    <lineage>
        <taxon>Bacteria</taxon>
        <taxon>Pseudomonadati</taxon>
        <taxon>Pseudomonadota</taxon>
        <taxon>Gammaproteobacteria</taxon>
        <taxon>Pseudomonadales</taxon>
        <taxon>Pseudomonadaceae</taxon>
        <taxon>Pseudomonas</taxon>
    </lineage>
</organism>
<dbReference type="RefSeq" id="WP_123364222.1">
    <property type="nucleotide sequence ID" value="NZ_MOBO01000001.1"/>
</dbReference>
<dbReference type="Pfam" id="PF02230">
    <property type="entry name" value="Abhydrolase_2"/>
    <property type="match status" value="1"/>
</dbReference>
<evidence type="ECO:0000256" key="2">
    <source>
        <dbReference type="ARBA" id="ARBA00022801"/>
    </source>
</evidence>
<dbReference type="InterPro" id="IPR029058">
    <property type="entry name" value="AB_hydrolase_fold"/>
</dbReference>
<dbReference type="EMBL" id="MOBO01000001">
    <property type="protein sequence ID" value="RON42312.1"/>
    <property type="molecule type" value="Genomic_DNA"/>
</dbReference>
<feature type="domain" description="Phospholipase/carboxylesterase/thioesterase" evidence="3">
    <location>
        <begin position="61"/>
        <end position="210"/>
    </location>
</feature>
<evidence type="ECO:0000313" key="5">
    <source>
        <dbReference type="Proteomes" id="UP000286351"/>
    </source>
</evidence>
<reference evidence="4 5" key="1">
    <citation type="submission" date="2016-10" db="EMBL/GenBank/DDBJ databases">
        <title>Comparative genome analysis of multiple Pseudomonas spp. focuses on biocontrol and plant growth promoting traits.</title>
        <authorList>
            <person name="Tao X.-Y."/>
            <person name="Taylor C.G."/>
        </authorList>
    </citation>
    <scope>NUCLEOTIDE SEQUENCE [LARGE SCALE GENOMIC DNA]</scope>
    <source>
        <strain evidence="4 5">38D4</strain>
    </source>
</reference>
<dbReference type="InterPro" id="IPR050565">
    <property type="entry name" value="LYPA1-2/EST-like"/>
</dbReference>
<dbReference type="Proteomes" id="UP000286351">
    <property type="component" value="Unassembled WGS sequence"/>
</dbReference>
<dbReference type="PANTHER" id="PTHR10655:SF17">
    <property type="entry name" value="LYSOPHOSPHOLIPASE-LIKE PROTEIN 1"/>
    <property type="match status" value="1"/>
</dbReference>
<gene>
    <name evidence="4" type="ORF">BK664_01635</name>
</gene>
<comment type="similarity">
    <text evidence="1">Belongs to the AB hydrolase superfamily. AB hydrolase 2 family.</text>
</comment>
<protein>
    <recommendedName>
        <fullName evidence="3">Phospholipase/carboxylesterase/thioesterase domain-containing protein</fullName>
    </recommendedName>
</protein>
<dbReference type="GO" id="GO:0016787">
    <property type="term" value="F:hydrolase activity"/>
    <property type="evidence" value="ECO:0007669"/>
    <property type="project" value="UniProtKB-KW"/>
</dbReference>
<evidence type="ECO:0000313" key="4">
    <source>
        <dbReference type="EMBL" id="RON42312.1"/>
    </source>
</evidence>
<dbReference type="SUPFAM" id="SSF53474">
    <property type="entry name" value="alpha/beta-Hydrolases"/>
    <property type="match status" value="1"/>
</dbReference>
<evidence type="ECO:0000259" key="3">
    <source>
        <dbReference type="Pfam" id="PF02230"/>
    </source>
</evidence>
<keyword evidence="2" id="KW-0378">Hydrolase</keyword>
<dbReference type="InterPro" id="IPR003140">
    <property type="entry name" value="PLipase/COase/thioEstase"/>
</dbReference>
<sequence>MTNNPHLSMPVRFLGPSPEEVGVATVLIHGRSQQPSDMFAIAERIGLADMPYIALEAADKTWYPNRFMAPIADNNPWLDFALDSIASVLSALEKTSIKREKIVLMGFSQGACLACEYVYRNAGAYGGLISLTGGLIGPEGMTWSTTANLAGTPILMSNGDLDEWVPLQRTAETSQVFKEMGADDVQLKVFPDRPHLVTDEEIDLARSLLQRLLTSKQINA</sequence>
<evidence type="ECO:0000256" key="1">
    <source>
        <dbReference type="ARBA" id="ARBA00006499"/>
    </source>
</evidence>
<proteinExistence type="inferred from homology"/>